<dbReference type="PRINTS" id="PR00625">
    <property type="entry name" value="JDOMAIN"/>
</dbReference>
<feature type="domain" description="J" evidence="1">
    <location>
        <begin position="75"/>
        <end position="144"/>
    </location>
</feature>
<sequence>MAAQIISRADQITLNLSFKPNYSRKAPLPNNISNISFSSQVTKSRISLKTPSGSCITRSTTWLKVLPAPIESDETLYEVLKITDPENATALDIKKAYKRMKKKYHPKVAPRNKVGKYTKWFMRVHEAYLTLSDPEKRALYDKDFAEIERQREWKMRCRAQLDKLKLRTRDPNSWAAMMRSVSSFT</sequence>
<protein>
    <recommendedName>
        <fullName evidence="1">J domain-containing protein</fullName>
    </recommendedName>
</protein>
<organism evidence="2 3">
    <name type="scientific">Handroanthus impetiginosus</name>
    <dbReference type="NCBI Taxonomy" id="429701"/>
    <lineage>
        <taxon>Eukaryota</taxon>
        <taxon>Viridiplantae</taxon>
        <taxon>Streptophyta</taxon>
        <taxon>Embryophyta</taxon>
        <taxon>Tracheophyta</taxon>
        <taxon>Spermatophyta</taxon>
        <taxon>Magnoliopsida</taxon>
        <taxon>eudicotyledons</taxon>
        <taxon>Gunneridae</taxon>
        <taxon>Pentapetalae</taxon>
        <taxon>asterids</taxon>
        <taxon>lamiids</taxon>
        <taxon>Lamiales</taxon>
        <taxon>Bignoniaceae</taxon>
        <taxon>Crescentiina</taxon>
        <taxon>Tabebuia alliance</taxon>
        <taxon>Handroanthus</taxon>
    </lineage>
</organism>
<dbReference type="OrthoDB" id="445556at2759"/>
<reference evidence="3" key="1">
    <citation type="journal article" date="2018" name="Gigascience">
        <title>Genome assembly of the Pink Ipe (Handroanthus impetiginosus, Bignoniaceae), a highly valued, ecologically keystone Neotropical timber forest tree.</title>
        <authorList>
            <person name="Silva-Junior O.B."/>
            <person name="Grattapaglia D."/>
            <person name="Novaes E."/>
            <person name="Collevatti R.G."/>
        </authorList>
    </citation>
    <scope>NUCLEOTIDE SEQUENCE [LARGE SCALE GENOMIC DNA]</scope>
    <source>
        <strain evidence="3">cv. UFG-1</strain>
    </source>
</reference>
<gene>
    <name evidence="2" type="ORF">CDL12_01079</name>
</gene>
<name>A0A2G9I8U0_9LAMI</name>
<dbReference type="STRING" id="429701.A0A2G9I8U0"/>
<evidence type="ECO:0000313" key="3">
    <source>
        <dbReference type="Proteomes" id="UP000231279"/>
    </source>
</evidence>
<dbReference type="Pfam" id="PF00226">
    <property type="entry name" value="DnaJ"/>
    <property type="match status" value="1"/>
</dbReference>
<dbReference type="PANTHER" id="PTHR45090">
    <property type="entry name" value="CHAPERONE PROTEIN DNAJ 20 CHLOROPLASTIC"/>
    <property type="match status" value="1"/>
</dbReference>
<proteinExistence type="predicted"/>
<dbReference type="EMBL" id="NKXS01000138">
    <property type="protein sequence ID" value="PIN26172.1"/>
    <property type="molecule type" value="Genomic_DNA"/>
</dbReference>
<dbReference type="InterPro" id="IPR053232">
    <property type="entry name" value="DnaJ_C/III_chloroplastic"/>
</dbReference>
<dbReference type="InterPro" id="IPR036869">
    <property type="entry name" value="J_dom_sf"/>
</dbReference>
<comment type="caution">
    <text evidence="2">The sequence shown here is derived from an EMBL/GenBank/DDBJ whole genome shotgun (WGS) entry which is preliminary data.</text>
</comment>
<dbReference type="GO" id="GO:0009507">
    <property type="term" value="C:chloroplast"/>
    <property type="evidence" value="ECO:0007669"/>
    <property type="project" value="TreeGrafter"/>
</dbReference>
<dbReference type="PANTHER" id="PTHR45090:SF4">
    <property type="entry name" value="J DOMAIN-CONTAINING PROTEIN"/>
    <property type="match status" value="1"/>
</dbReference>
<accession>A0A2G9I8U0</accession>
<keyword evidence="3" id="KW-1185">Reference proteome</keyword>
<dbReference type="AlphaFoldDB" id="A0A2G9I8U0"/>
<dbReference type="SUPFAM" id="SSF46565">
    <property type="entry name" value="Chaperone J-domain"/>
    <property type="match status" value="1"/>
</dbReference>
<dbReference type="Gene3D" id="1.10.287.110">
    <property type="entry name" value="DnaJ domain"/>
    <property type="match status" value="1"/>
</dbReference>
<dbReference type="InterPro" id="IPR001623">
    <property type="entry name" value="DnaJ_domain"/>
</dbReference>
<evidence type="ECO:0000259" key="1">
    <source>
        <dbReference type="PROSITE" id="PS50076"/>
    </source>
</evidence>
<dbReference type="SMART" id="SM00271">
    <property type="entry name" value="DnaJ"/>
    <property type="match status" value="1"/>
</dbReference>
<dbReference type="PROSITE" id="PS50076">
    <property type="entry name" value="DNAJ_2"/>
    <property type="match status" value="1"/>
</dbReference>
<dbReference type="Proteomes" id="UP000231279">
    <property type="component" value="Unassembled WGS sequence"/>
</dbReference>
<evidence type="ECO:0000313" key="2">
    <source>
        <dbReference type="EMBL" id="PIN26172.1"/>
    </source>
</evidence>